<dbReference type="PANTHER" id="PTHR42756">
    <property type="entry name" value="TRANSCRIPTIONAL REGULATOR, MARR"/>
    <property type="match status" value="1"/>
</dbReference>
<keyword evidence="2" id="KW-0238">DNA-binding</keyword>
<organism evidence="5 6">
    <name type="scientific">Vreelandella alkaliphila</name>
    <dbReference type="NCBI Taxonomy" id="272774"/>
    <lineage>
        <taxon>Bacteria</taxon>
        <taxon>Pseudomonadati</taxon>
        <taxon>Pseudomonadota</taxon>
        <taxon>Gammaproteobacteria</taxon>
        <taxon>Oceanospirillales</taxon>
        <taxon>Halomonadaceae</taxon>
        <taxon>Vreelandella</taxon>
    </lineage>
</organism>
<dbReference type="SMART" id="SM00347">
    <property type="entry name" value="HTH_MARR"/>
    <property type="match status" value="1"/>
</dbReference>
<dbReference type="PRINTS" id="PR00598">
    <property type="entry name" value="HTHMARR"/>
</dbReference>
<evidence type="ECO:0000313" key="5">
    <source>
        <dbReference type="EMBL" id="MDX5976943.1"/>
    </source>
</evidence>
<protein>
    <submittedName>
        <fullName evidence="5">MarR family transcriptional regulator</fullName>
    </submittedName>
</protein>
<sequence>MDNVYIDHVDRDHVDRDHVDRILNQWRQERPDLNVAPMATLGRIKRLSYCLTRELEKTWTKYGLNGASFDVLATLRREGPPFALSPGGLMASTMVTSGTMTHRINLLEKAGLIERVKNPEDGRGFLISLSQRGFELIDEAVTAHVEAQAQLVSGLSEEQLAQLDALLKQFLAGLEQ</sequence>
<dbReference type="SUPFAM" id="SSF46785">
    <property type="entry name" value="Winged helix' DNA-binding domain"/>
    <property type="match status" value="1"/>
</dbReference>
<evidence type="ECO:0000256" key="1">
    <source>
        <dbReference type="ARBA" id="ARBA00023015"/>
    </source>
</evidence>
<keyword evidence="1" id="KW-0805">Transcription regulation</keyword>
<accession>A0AAJ2RZ90</accession>
<dbReference type="AlphaFoldDB" id="A0AAJ2RZ90"/>
<dbReference type="Proteomes" id="UP001276761">
    <property type="component" value="Unassembled WGS sequence"/>
</dbReference>
<dbReference type="InterPro" id="IPR000835">
    <property type="entry name" value="HTH_MarR-typ"/>
</dbReference>
<dbReference type="GO" id="GO:0003677">
    <property type="term" value="F:DNA binding"/>
    <property type="evidence" value="ECO:0007669"/>
    <property type="project" value="UniProtKB-KW"/>
</dbReference>
<dbReference type="RefSeq" id="WP_198349012.1">
    <property type="nucleotide sequence ID" value="NZ_JABASV010000003.1"/>
</dbReference>
<dbReference type="PANTHER" id="PTHR42756:SF1">
    <property type="entry name" value="TRANSCRIPTIONAL REPRESSOR OF EMRAB OPERON"/>
    <property type="match status" value="1"/>
</dbReference>
<name>A0AAJ2RZ90_9GAMM</name>
<feature type="domain" description="HTH marR-type" evidence="4">
    <location>
        <begin position="37"/>
        <end position="172"/>
    </location>
</feature>
<evidence type="ECO:0000256" key="2">
    <source>
        <dbReference type="ARBA" id="ARBA00023125"/>
    </source>
</evidence>
<reference evidence="5" key="1">
    <citation type="submission" date="2023-11" db="EMBL/GenBank/DDBJ databases">
        <title>MicrobeMod: A computational toolkit for identifying prokaryotic methylation and restriction-modification with nanopore sequencing.</title>
        <authorList>
            <person name="Crits-Christoph A."/>
            <person name="Kang S.C."/>
            <person name="Lee H."/>
            <person name="Ostrov N."/>
        </authorList>
    </citation>
    <scope>NUCLEOTIDE SEQUENCE</scope>
    <source>
        <strain evidence="5">ATCC BAA-953</strain>
    </source>
</reference>
<evidence type="ECO:0000313" key="6">
    <source>
        <dbReference type="Proteomes" id="UP001276761"/>
    </source>
</evidence>
<dbReference type="InterPro" id="IPR036388">
    <property type="entry name" value="WH-like_DNA-bd_sf"/>
</dbReference>
<dbReference type="Gene3D" id="1.10.10.10">
    <property type="entry name" value="Winged helix-like DNA-binding domain superfamily/Winged helix DNA-binding domain"/>
    <property type="match status" value="1"/>
</dbReference>
<dbReference type="PROSITE" id="PS50995">
    <property type="entry name" value="HTH_MARR_2"/>
    <property type="match status" value="1"/>
</dbReference>
<dbReference type="EMBL" id="JAWXXT010000001">
    <property type="protein sequence ID" value="MDX5976943.1"/>
    <property type="molecule type" value="Genomic_DNA"/>
</dbReference>
<gene>
    <name evidence="5" type="ORF">SIL78_05115</name>
</gene>
<evidence type="ECO:0000259" key="4">
    <source>
        <dbReference type="PROSITE" id="PS50995"/>
    </source>
</evidence>
<proteinExistence type="predicted"/>
<dbReference type="InterPro" id="IPR036390">
    <property type="entry name" value="WH_DNA-bd_sf"/>
</dbReference>
<dbReference type="Pfam" id="PF12802">
    <property type="entry name" value="MarR_2"/>
    <property type="match status" value="1"/>
</dbReference>
<keyword evidence="3" id="KW-0804">Transcription</keyword>
<comment type="caution">
    <text evidence="5">The sequence shown here is derived from an EMBL/GenBank/DDBJ whole genome shotgun (WGS) entry which is preliminary data.</text>
</comment>
<dbReference type="GO" id="GO:0003700">
    <property type="term" value="F:DNA-binding transcription factor activity"/>
    <property type="evidence" value="ECO:0007669"/>
    <property type="project" value="InterPro"/>
</dbReference>
<evidence type="ECO:0000256" key="3">
    <source>
        <dbReference type="ARBA" id="ARBA00023163"/>
    </source>
</evidence>
<dbReference type="GeneID" id="303164857"/>